<dbReference type="Proteomes" id="UP000031938">
    <property type="component" value="Unassembled WGS sequence"/>
</dbReference>
<proteinExistence type="predicted"/>
<dbReference type="AlphaFoldDB" id="A0A0C2VLK3"/>
<name>A0A0C2VLK3_9BACL</name>
<keyword evidence="2" id="KW-1185">Reference proteome</keyword>
<evidence type="ECO:0000313" key="1">
    <source>
        <dbReference type="EMBL" id="KIL45346.1"/>
    </source>
</evidence>
<reference evidence="1 2" key="1">
    <citation type="submission" date="2015-01" db="EMBL/GenBank/DDBJ databases">
        <title>Genome sequencing of Jeotgalibacillus soli.</title>
        <authorList>
            <person name="Goh K.M."/>
            <person name="Chan K.-G."/>
            <person name="Yaakop A.S."/>
            <person name="Ee R."/>
            <person name="Gan H.M."/>
            <person name="Chan C.S."/>
        </authorList>
    </citation>
    <scope>NUCLEOTIDE SEQUENCE [LARGE SCALE GENOMIC DNA]</scope>
    <source>
        <strain evidence="1 2">P9</strain>
    </source>
</reference>
<dbReference type="RefSeq" id="WP_235420934.1">
    <property type="nucleotide sequence ID" value="NZ_JXRP01000018.1"/>
</dbReference>
<sequence length="91" mass="10392">MKRYALLGLGAAGYAYFKKKENRDKAMVAFENTKTKLNSFIDQAKQSLAENNKESQIEPYKAEENKMIDEGAQTAVQYFNEEQEKNSESKA</sequence>
<evidence type="ECO:0000313" key="2">
    <source>
        <dbReference type="Proteomes" id="UP000031938"/>
    </source>
</evidence>
<protein>
    <submittedName>
        <fullName evidence="1">Uncharacterized protein</fullName>
    </submittedName>
</protein>
<gene>
    <name evidence="1" type="ORF">KP78_28900</name>
</gene>
<dbReference type="PATRIC" id="fig|889306.3.peg.2903"/>
<organism evidence="1 2">
    <name type="scientific">Jeotgalibacillus soli</name>
    <dbReference type="NCBI Taxonomy" id="889306"/>
    <lineage>
        <taxon>Bacteria</taxon>
        <taxon>Bacillati</taxon>
        <taxon>Bacillota</taxon>
        <taxon>Bacilli</taxon>
        <taxon>Bacillales</taxon>
        <taxon>Caryophanaceae</taxon>
        <taxon>Jeotgalibacillus</taxon>
    </lineage>
</organism>
<dbReference type="EMBL" id="JXRP01000018">
    <property type="protein sequence ID" value="KIL45346.1"/>
    <property type="molecule type" value="Genomic_DNA"/>
</dbReference>
<accession>A0A0C2VLK3</accession>
<comment type="caution">
    <text evidence="1">The sequence shown here is derived from an EMBL/GenBank/DDBJ whole genome shotgun (WGS) entry which is preliminary data.</text>
</comment>